<organism evidence="1 2">
    <name type="scientific">Tegillarca granosa</name>
    <name type="common">Malaysian cockle</name>
    <name type="synonym">Anadara granosa</name>
    <dbReference type="NCBI Taxonomy" id="220873"/>
    <lineage>
        <taxon>Eukaryota</taxon>
        <taxon>Metazoa</taxon>
        <taxon>Spiralia</taxon>
        <taxon>Lophotrochozoa</taxon>
        <taxon>Mollusca</taxon>
        <taxon>Bivalvia</taxon>
        <taxon>Autobranchia</taxon>
        <taxon>Pteriomorphia</taxon>
        <taxon>Arcoida</taxon>
        <taxon>Arcoidea</taxon>
        <taxon>Arcidae</taxon>
        <taxon>Tegillarca</taxon>
    </lineage>
</organism>
<sequence>MSGIDEAKRKEAHKFLGDDSKMSYEISNSGDNWTFKAVFSMDGDKLVEKQVGDGFTTENVRTASGDEMSMLK</sequence>
<gene>
    <name evidence="1" type="ORF">KUTeg_009803</name>
</gene>
<accession>A0ABQ9F823</accession>
<comment type="caution">
    <text evidence="1">The sequence shown here is derived from an EMBL/GenBank/DDBJ whole genome shotgun (WGS) entry which is preliminary data.</text>
</comment>
<dbReference type="Proteomes" id="UP001217089">
    <property type="component" value="Unassembled WGS sequence"/>
</dbReference>
<reference evidence="1 2" key="1">
    <citation type="submission" date="2022-12" db="EMBL/GenBank/DDBJ databases">
        <title>Chromosome-level genome of Tegillarca granosa.</title>
        <authorList>
            <person name="Kim J."/>
        </authorList>
    </citation>
    <scope>NUCLEOTIDE SEQUENCE [LARGE SCALE GENOMIC DNA]</scope>
    <source>
        <strain evidence="1">Teg-2019</strain>
        <tissue evidence="1">Adductor muscle</tissue>
    </source>
</reference>
<proteinExistence type="predicted"/>
<name>A0ABQ9F823_TEGGR</name>
<dbReference type="SUPFAM" id="SSF50814">
    <property type="entry name" value="Lipocalins"/>
    <property type="match status" value="1"/>
</dbReference>
<protein>
    <submittedName>
        <fullName evidence="1">Uncharacterized protein</fullName>
    </submittedName>
</protein>
<evidence type="ECO:0000313" key="1">
    <source>
        <dbReference type="EMBL" id="KAJ8312430.1"/>
    </source>
</evidence>
<dbReference type="InterPro" id="IPR012674">
    <property type="entry name" value="Calycin"/>
</dbReference>
<dbReference type="Gene3D" id="2.40.128.20">
    <property type="match status" value="1"/>
</dbReference>
<evidence type="ECO:0000313" key="2">
    <source>
        <dbReference type="Proteomes" id="UP001217089"/>
    </source>
</evidence>
<keyword evidence="2" id="KW-1185">Reference proteome</keyword>
<dbReference type="EMBL" id="JARBDR010000440">
    <property type="protein sequence ID" value="KAJ8312430.1"/>
    <property type="molecule type" value="Genomic_DNA"/>
</dbReference>